<protein>
    <submittedName>
        <fullName evidence="2">Uncharacterized protein</fullName>
    </submittedName>
</protein>
<keyword evidence="3" id="KW-1185">Reference proteome</keyword>
<feature type="zinc finger region" description="dksA C4-type" evidence="1">
    <location>
        <begin position="72"/>
        <end position="96"/>
    </location>
</feature>
<dbReference type="Gene3D" id="1.20.120.910">
    <property type="entry name" value="DksA, coiled-coil domain"/>
    <property type="match status" value="1"/>
</dbReference>
<evidence type="ECO:0000256" key="1">
    <source>
        <dbReference type="PROSITE-ProRule" id="PRU00510"/>
    </source>
</evidence>
<dbReference type="RefSeq" id="WP_133038687.1">
    <property type="nucleotide sequence ID" value="NZ_BMXW01000007.1"/>
</dbReference>
<gene>
    <name evidence="2" type="ORF">EDC91_10974</name>
</gene>
<dbReference type="EMBL" id="SLWF01000009">
    <property type="protein sequence ID" value="TCN85414.1"/>
    <property type="molecule type" value="Genomic_DNA"/>
</dbReference>
<proteinExistence type="predicted"/>
<reference evidence="2 3" key="1">
    <citation type="submission" date="2019-03" db="EMBL/GenBank/DDBJ databases">
        <title>Freshwater and sediment microbial communities from various areas in North America, analyzing microbe dynamics in response to fracking.</title>
        <authorList>
            <person name="Lamendella R."/>
        </authorList>
    </citation>
    <scope>NUCLEOTIDE SEQUENCE [LARGE SCALE GENOMIC DNA]</scope>
    <source>
        <strain evidence="2 3">74A</strain>
    </source>
</reference>
<comment type="caution">
    <text evidence="2">The sequence shown here is derived from an EMBL/GenBank/DDBJ whole genome shotgun (WGS) entry which is preliminary data.</text>
</comment>
<dbReference type="SUPFAM" id="SSF57716">
    <property type="entry name" value="Glucocorticoid receptor-like (DNA-binding domain)"/>
    <property type="match status" value="1"/>
</dbReference>
<name>A0A4R2FG52_9GAMM</name>
<dbReference type="OrthoDB" id="6064855at2"/>
<evidence type="ECO:0000313" key="3">
    <source>
        <dbReference type="Proteomes" id="UP000294832"/>
    </source>
</evidence>
<evidence type="ECO:0000313" key="2">
    <source>
        <dbReference type="EMBL" id="TCN85414.1"/>
    </source>
</evidence>
<organism evidence="2 3">
    <name type="scientific">Shewanella fodinae</name>
    <dbReference type="NCBI Taxonomy" id="552357"/>
    <lineage>
        <taxon>Bacteria</taxon>
        <taxon>Pseudomonadati</taxon>
        <taxon>Pseudomonadota</taxon>
        <taxon>Gammaproteobacteria</taxon>
        <taxon>Alteromonadales</taxon>
        <taxon>Shewanellaceae</taxon>
        <taxon>Shewanella</taxon>
    </lineage>
</organism>
<accession>A0A4R2FG52</accession>
<dbReference type="PROSITE" id="PS51128">
    <property type="entry name" value="ZF_DKSA_2"/>
    <property type="match status" value="1"/>
</dbReference>
<sequence>MSGSLIRQRLSAIEKDLRVAITELNADWAEWSIGEIIDAMVGAELCHHPLYNRLNRLDAAQCQLDLGLYGLCADCENEIEPERLAMDPTEQRCQHCSEQYAHEHRQELRLSH</sequence>
<dbReference type="AlphaFoldDB" id="A0A4R2FG52"/>
<dbReference type="Proteomes" id="UP000294832">
    <property type="component" value="Unassembled WGS sequence"/>
</dbReference>